<dbReference type="Gene3D" id="3.40.50.300">
    <property type="entry name" value="P-loop containing nucleotide triphosphate hydrolases"/>
    <property type="match status" value="1"/>
</dbReference>
<evidence type="ECO:0000313" key="5">
    <source>
        <dbReference type="EMBL" id="SIT83289.1"/>
    </source>
</evidence>
<dbReference type="SUPFAM" id="SSF52540">
    <property type="entry name" value="P-loop containing nucleoside triphosphate hydrolases"/>
    <property type="match status" value="1"/>
</dbReference>
<dbReference type="Proteomes" id="UP000192455">
    <property type="component" value="Unassembled WGS sequence"/>
</dbReference>
<dbReference type="PANTHER" id="PTHR42781:SF4">
    <property type="entry name" value="SPERMIDINE_PUTRESCINE IMPORT ATP-BINDING PROTEIN POTA"/>
    <property type="match status" value="1"/>
</dbReference>
<dbReference type="SMART" id="SM00382">
    <property type="entry name" value="AAA"/>
    <property type="match status" value="1"/>
</dbReference>
<keyword evidence="1" id="KW-0813">Transport</keyword>
<dbReference type="EMBL" id="FTPS01000001">
    <property type="protein sequence ID" value="SIT83289.1"/>
    <property type="molecule type" value="Genomic_DNA"/>
</dbReference>
<evidence type="ECO:0000259" key="4">
    <source>
        <dbReference type="PROSITE" id="PS50893"/>
    </source>
</evidence>
<evidence type="ECO:0000313" key="6">
    <source>
        <dbReference type="Proteomes" id="UP000192455"/>
    </source>
</evidence>
<accession>A0A1R3WYC5</accession>
<evidence type="ECO:0000256" key="2">
    <source>
        <dbReference type="ARBA" id="ARBA00022741"/>
    </source>
</evidence>
<reference evidence="5 6" key="1">
    <citation type="submission" date="2017-01" db="EMBL/GenBank/DDBJ databases">
        <authorList>
            <person name="Mah S.A."/>
            <person name="Swanson W.J."/>
            <person name="Moy G.W."/>
            <person name="Vacquier V.D."/>
        </authorList>
    </citation>
    <scope>NUCLEOTIDE SEQUENCE [LARGE SCALE GENOMIC DNA]</scope>
    <source>
        <strain evidence="5 6">DSM 21219</strain>
    </source>
</reference>
<evidence type="ECO:0000256" key="3">
    <source>
        <dbReference type="ARBA" id="ARBA00022840"/>
    </source>
</evidence>
<feature type="domain" description="ABC transporter" evidence="4">
    <location>
        <begin position="19"/>
        <end position="245"/>
    </location>
</feature>
<evidence type="ECO:0000256" key="1">
    <source>
        <dbReference type="ARBA" id="ARBA00022448"/>
    </source>
</evidence>
<organism evidence="5 6">
    <name type="scientific">Pontibaca methylaminivorans</name>
    <dbReference type="NCBI Taxonomy" id="515897"/>
    <lineage>
        <taxon>Bacteria</taxon>
        <taxon>Pseudomonadati</taxon>
        <taxon>Pseudomonadota</taxon>
        <taxon>Alphaproteobacteria</taxon>
        <taxon>Rhodobacterales</taxon>
        <taxon>Roseobacteraceae</taxon>
        <taxon>Pontibaca</taxon>
    </lineage>
</organism>
<dbReference type="InterPro" id="IPR017871">
    <property type="entry name" value="ABC_transporter-like_CS"/>
</dbReference>
<dbReference type="Pfam" id="PF00005">
    <property type="entry name" value="ABC_tran"/>
    <property type="match status" value="1"/>
</dbReference>
<dbReference type="GO" id="GO:0005524">
    <property type="term" value="F:ATP binding"/>
    <property type="evidence" value="ECO:0007669"/>
    <property type="project" value="UniProtKB-KW"/>
</dbReference>
<sequence>MLDRAVMTTWEVPADTPLLAARGLGFRMRDQRLIEDIDLELRPGSRTVVMGANGAGKSLLLRLLHGLITPSEGRVEWRGRPLGRASRSEQAMVFQRPVMMRRSVGANLRFALAARGIRGAERARRETEAVHAARLDHLVKRPARVLSGGEQQRLAVARALACAPDLLFLDEPTASLDPASTHMIEEILRKAQRSGVTTLLVTHDIGQARRMGDDLIFLDRGRVAEAGPLSTILASPRSEAARAWLGGRLFLERANDETPADIQQKGSK</sequence>
<dbReference type="InterPro" id="IPR027417">
    <property type="entry name" value="P-loop_NTPase"/>
</dbReference>
<dbReference type="PROSITE" id="PS00211">
    <property type="entry name" value="ABC_TRANSPORTER_1"/>
    <property type="match status" value="1"/>
</dbReference>
<gene>
    <name evidence="5" type="ORF">SAMN05421849_1877</name>
</gene>
<keyword evidence="3 5" id="KW-0067">ATP-binding</keyword>
<dbReference type="STRING" id="515897.SAMN05421849_1877"/>
<dbReference type="PANTHER" id="PTHR42781">
    <property type="entry name" value="SPERMIDINE/PUTRESCINE IMPORT ATP-BINDING PROTEIN POTA"/>
    <property type="match status" value="1"/>
</dbReference>
<dbReference type="AlphaFoldDB" id="A0A1R3WYC5"/>
<keyword evidence="6" id="KW-1185">Reference proteome</keyword>
<dbReference type="InterPro" id="IPR003593">
    <property type="entry name" value="AAA+_ATPase"/>
</dbReference>
<dbReference type="InterPro" id="IPR050093">
    <property type="entry name" value="ABC_SmlMolc_Importer"/>
</dbReference>
<dbReference type="GO" id="GO:0016887">
    <property type="term" value="F:ATP hydrolysis activity"/>
    <property type="evidence" value="ECO:0007669"/>
    <property type="project" value="InterPro"/>
</dbReference>
<keyword evidence="2" id="KW-0547">Nucleotide-binding</keyword>
<dbReference type="InterPro" id="IPR003439">
    <property type="entry name" value="ABC_transporter-like_ATP-bd"/>
</dbReference>
<protein>
    <submittedName>
        <fullName evidence="5">Tungstate transport system ATP-binding protein</fullName>
    </submittedName>
</protein>
<dbReference type="PROSITE" id="PS50893">
    <property type="entry name" value="ABC_TRANSPORTER_2"/>
    <property type="match status" value="1"/>
</dbReference>
<name>A0A1R3WYC5_9RHOB</name>
<proteinExistence type="predicted"/>